<dbReference type="RefSeq" id="WP_036036849.1">
    <property type="nucleotide sequence ID" value="NZ_CP030144.1"/>
</dbReference>
<proteinExistence type="predicted"/>
<organism evidence="1 2">
    <name type="scientific">Leptospira mayottensis</name>
    <dbReference type="NCBI Taxonomy" id="1137606"/>
    <lineage>
        <taxon>Bacteria</taxon>
        <taxon>Pseudomonadati</taxon>
        <taxon>Spirochaetota</taxon>
        <taxon>Spirochaetia</taxon>
        <taxon>Leptospirales</taxon>
        <taxon>Leptospiraceae</taxon>
        <taxon>Leptospira</taxon>
    </lineage>
</organism>
<sequence length="179" mass="20282">MGKEITILAFSLMIGLCSCEKGTEAVNKELSGSKKIALSEYQKLDRKKRVEIFNQLEMSNRFELLKTILLNGGAECRIGANDGAIFESSGKLSILSSEETFVNRWKIDSKGLTVYNVKKLEKLEDYLGKTHVTFDKVYWETFQVKSTSTYDSYSLTFEQEESMKNSEIYGYGIMLGCDP</sequence>
<dbReference type="Proteomes" id="UP000258889">
    <property type="component" value="Chromosome i"/>
</dbReference>
<dbReference type="PROSITE" id="PS51257">
    <property type="entry name" value="PROKAR_LIPOPROTEIN"/>
    <property type="match status" value="1"/>
</dbReference>
<dbReference type="EMBL" id="CP030144">
    <property type="protein sequence ID" value="AXR62931.1"/>
    <property type="molecule type" value="Genomic_DNA"/>
</dbReference>
<gene>
    <name evidence="1" type="ORF">DQM28_00325</name>
</gene>
<accession>A0ABN5NSU8</accession>
<evidence type="ECO:0008006" key="3">
    <source>
        <dbReference type="Google" id="ProtNLM"/>
    </source>
</evidence>
<name>A0ABN5NSU8_9LEPT</name>
<keyword evidence="2" id="KW-1185">Reference proteome</keyword>
<reference evidence="1 2" key="1">
    <citation type="submission" date="2018-09" db="EMBL/GenBank/DDBJ databases">
        <title>Complete Genome sequences of three Leptospira mayottensis isolates obtained from Tenrecid mammals endemic to the Malagasy region.</title>
        <authorList>
            <person name="Cordonin C."/>
            <person name="Toty C."/>
        </authorList>
    </citation>
    <scope>NUCLEOTIDE SEQUENCE [LARGE SCALE GENOMIC DNA]</scope>
    <source>
        <strain evidence="1 2">MDI222</strain>
    </source>
</reference>
<evidence type="ECO:0000313" key="2">
    <source>
        <dbReference type="Proteomes" id="UP000258889"/>
    </source>
</evidence>
<evidence type="ECO:0000313" key="1">
    <source>
        <dbReference type="EMBL" id="AXR62931.1"/>
    </source>
</evidence>
<protein>
    <recommendedName>
        <fullName evidence="3">Lipoprotein</fullName>
    </recommendedName>
</protein>